<evidence type="ECO:0000313" key="8">
    <source>
        <dbReference type="EMBL" id="GAB93651.1"/>
    </source>
</evidence>
<dbReference type="PANTHER" id="PTHR43884:SF20">
    <property type="entry name" value="ACYL-COA DEHYDROGENASE FADE28"/>
    <property type="match status" value="1"/>
</dbReference>
<organism evidence="8 9">
    <name type="scientific">Gordonia rhizosphera NBRC 16068</name>
    <dbReference type="NCBI Taxonomy" id="1108045"/>
    <lineage>
        <taxon>Bacteria</taxon>
        <taxon>Bacillati</taxon>
        <taxon>Actinomycetota</taxon>
        <taxon>Actinomycetes</taxon>
        <taxon>Mycobacteriales</taxon>
        <taxon>Gordoniaceae</taxon>
        <taxon>Gordonia</taxon>
    </lineage>
</organism>
<keyword evidence="3" id="KW-0285">Flavoprotein</keyword>
<comment type="caution">
    <text evidence="8">The sequence shown here is derived from an EMBL/GenBank/DDBJ whole genome shotgun (WGS) entry which is preliminary data.</text>
</comment>
<evidence type="ECO:0000259" key="7">
    <source>
        <dbReference type="Pfam" id="PF02771"/>
    </source>
</evidence>
<dbReference type="AlphaFoldDB" id="K6WIN4"/>
<name>K6WIN4_9ACTN</name>
<dbReference type="SUPFAM" id="SSF47203">
    <property type="entry name" value="Acyl-CoA dehydrogenase C-terminal domain-like"/>
    <property type="match status" value="1"/>
</dbReference>
<keyword evidence="5" id="KW-0560">Oxidoreductase</keyword>
<reference evidence="8 9" key="1">
    <citation type="submission" date="2012-08" db="EMBL/GenBank/DDBJ databases">
        <title>Whole genome shotgun sequence of Gordonia rhizosphera NBRC 16068.</title>
        <authorList>
            <person name="Takarada H."/>
            <person name="Isaki S."/>
            <person name="Hosoyama A."/>
            <person name="Tsuchikane K."/>
            <person name="Katsumata H."/>
            <person name="Baba S."/>
            <person name="Ohji S."/>
            <person name="Yamazaki S."/>
            <person name="Fujita N."/>
        </authorList>
    </citation>
    <scope>NUCLEOTIDE SEQUENCE [LARGE SCALE GENOMIC DNA]</scope>
    <source>
        <strain evidence="8 9">NBRC 16068</strain>
    </source>
</reference>
<evidence type="ECO:0000313" key="9">
    <source>
        <dbReference type="Proteomes" id="UP000008363"/>
    </source>
</evidence>
<dbReference type="Pfam" id="PF02771">
    <property type="entry name" value="Acyl-CoA_dh_N"/>
    <property type="match status" value="1"/>
</dbReference>
<dbReference type="STRING" id="1108045.GORHZ_234_00040"/>
<feature type="domain" description="Acyl-CoA dehydrogenase/oxidase N-terminal" evidence="7">
    <location>
        <begin position="12"/>
        <end position="66"/>
    </location>
</feature>
<dbReference type="InterPro" id="IPR036250">
    <property type="entry name" value="AcylCo_DH-like_C"/>
</dbReference>
<keyword evidence="9" id="KW-1185">Reference proteome</keyword>
<dbReference type="Proteomes" id="UP000008363">
    <property type="component" value="Unassembled WGS sequence"/>
</dbReference>
<evidence type="ECO:0000259" key="6">
    <source>
        <dbReference type="Pfam" id="PF00441"/>
    </source>
</evidence>
<dbReference type="RefSeq" id="WP_006339099.1">
    <property type="nucleotide sequence ID" value="NZ_BAHC01000234.1"/>
</dbReference>
<comment type="similarity">
    <text evidence="2">Belongs to the acyl-CoA dehydrogenase family.</text>
</comment>
<evidence type="ECO:0008006" key="10">
    <source>
        <dbReference type="Google" id="ProtNLM"/>
    </source>
</evidence>
<gene>
    <name evidence="8" type="ORF">GORHZ_234_00040</name>
</gene>
<dbReference type="GO" id="GO:0003995">
    <property type="term" value="F:acyl-CoA dehydrogenase activity"/>
    <property type="evidence" value="ECO:0007669"/>
    <property type="project" value="TreeGrafter"/>
</dbReference>
<dbReference type="InterPro" id="IPR037069">
    <property type="entry name" value="AcylCoA_DH/ox_N_sf"/>
</dbReference>
<evidence type="ECO:0000256" key="5">
    <source>
        <dbReference type="ARBA" id="ARBA00023002"/>
    </source>
</evidence>
<dbReference type="PANTHER" id="PTHR43884">
    <property type="entry name" value="ACYL-COA DEHYDROGENASE"/>
    <property type="match status" value="1"/>
</dbReference>
<dbReference type="InterPro" id="IPR009075">
    <property type="entry name" value="AcylCo_DH/oxidase_C"/>
</dbReference>
<evidence type="ECO:0000256" key="3">
    <source>
        <dbReference type="ARBA" id="ARBA00022630"/>
    </source>
</evidence>
<keyword evidence="4" id="KW-0274">FAD</keyword>
<comment type="cofactor">
    <cofactor evidence="1">
        <name>FAD</name>
        <dbReference type="ChEBI" id="CHEBI:57692"/>
    </cofactor>
</comment>
<dbReference type="InterPro" id="IPR009100">
    <property type="entry name" value="AcylCoA_DH/oxidase_NM_dom_sf"/>
</dbReference>
<dbReference type="Gene3D" id="1.10.540.10">
    <property type="entry name" value="Acyl-CoA dehydrogenase/oxidase, N-terminal domain"/>
    <property type="match status" value="1"/>
</dbReference>
<dbReference type="InterPro" id="IPR013786">
    <property type="entry name" value="AcylCoA_DH/ox_N"/>
</dbReference>
<evidence type="ECO:0000256" key="4">
    <source>
        <dbReference type="ARBA" id="ARBA00022827"/>
    </source>
</evidence>
<dbReference type="Gene3D" id="1.20.140.10">
    <property type="entry name" value="Butyryl-CoA Dehydrogenase, subunit A, domain 3"/>
    <property type="match status" value="1"/>
</dbReference>
<dbReference type="Pfam" id="PF00441">
    <property type="entry name" value="Acyl-CoA_dh_1"/>
    <property type="match status" value="1"/>
</dbReference>
<dbReference type="eggNOG" id="COG1960">
    <property type="taxonomic scope" value="Bacteria"/>
</dbReference>
<accession>K6WIN4</accession>
<evidence type="ECO:0000256" key="1">
    <source>
        <dbReference type="ARBA" id="ARBA00001974"/>
    </source>
</evidence>
<dbReference type="GO" id="GO:0050660">
    <property type="term" value="F:flavin adenine dinucleotide binding"/>
    <property type="evidence" value="ECO:0007669"/>
    <property type="project" value="InterPro"/>
</dbReference>
<feature type="domain" description="Acyl-CoA dehydrogenase/oxidase C-terminal" evidence="6">
    <location>
        <begin position="195"/>
        <end position="326"/>
    </location>
</feature>
<protein>
    <recommendedName>
        <fullName evidence="10">Acyl-CoA dehydrogenase</fullName>
    </recommendedName>
</protein>
<dbReference type="SUPFAM" id="SSF56645">
    <property type="entry name" value="Acyl-CoA dehydrogenase NM domain-like"/>
    <property type="match status" value="1"/>
</dbReference>
<evidence type="ECO:0000256" key="2">
    <source>
        <dbReference type="ARBA" id="ARBA00009347"/>
    </source>
</evidence>
<dbReference type="OrthoDB" id="4367481at2"/>
<proteinExistence type="inferred from homology"/>
<feature type="non-terminal residue" evidence="8">
    <location>
        <position position="1"/>
    </location>
</feature>
<sequence>IRDDENAVDGTGFDRHGWRTLAEQLGLIGIAAPEDWGGLGLGAEYIVAAVEECAVTLYPGPVRASVLTAAALAGISSDAVPVGWQKAITDLLSGTAVVGASTRHDGAGELHYRDGQVTGPVASVTHGAVADLVLCVAQAPEGPAVALVDTTSAQRSPVDTVDLATPLSEIVFTGASAVLLTEPGDERALERHRTLEALVLAAELVGGAQGCLARMVDYAKVREQFGALIGTYQAIQHKCSQTAIANASARGLVAAAAAAFDAGDDRVAEQFTLLARAEAGDAATSASSGFIQVSGGIGFTWEHDAHLYFRRARATAALGGTPAQLRDRAVTSGCLDLLVHGAA</sequence>
<dbReference type="EMBL" id="BAHC01000234">
    <property type="protein sequence ID" value="GAB93651.1"/>
    <property type="molecule type" value="Genomic_DNA"/>
</dbReference>